<dbReference type="GeneID" id="78211908"/>
<reference evidence="5 6" key="1">
    <citation type="submission" date="2019-09" db="EMBL/GenBank/DDBJ databases">
        <title>Genome sequencing of Lactobacillus acetotolerans.</title>
        <authorList>
            <person name="Kim K."/>
        </authorList>
    </citation>
    <scope>NUCLEOTIDE SEQUENCE [LARGE SCALE GENOMIC DNA]</scope>
    <source>
        <strain evidence="5 6">LA749</strain>
    </source>
</reference>
<feature type="domain" description="HTH hxlR-type" evidence="4">
    <location>
        <begin position="11"/>
        <end position="110"/>
    </location>
</feature>
<keyword evidence="2" id="KW-0238">DNA-binding</keyword>
<dbReference type="Pfam" id="PF01638">
    <property type="entry name" value="HxlR"/>
    <property type="match status" value="1"/>
</dbReference>
<name>A0A353UBC7_9LACO</name>
<evidence type="ECO:0000256" key="3">
    <source>
        <dbReference type="ARBA" id="ARBA00023163"/>
    </source>
</evidence>
<dbReference type="InterPro" id="IPR002577">
    <property type="entry name" value="HTH_HxlR"/>
</dbReference>
<evidence type="ECO:0000313" key="5">
    <source>
        <dbReference type="EMBL" id="QFG50978.1"/>
    </source>
</evidence>
<dbReference type="GO" id="GO:0003677">
    <property type="term" value="F:DNA binding"/>
    <property type="evidence" value="ECO:0007669"/>
    <property type="project" value="UniProtKB-KW"/>
</dbReference>
<dbReference type="InterPro" id="IPR036388">
    <property type="entry name" value="WH-like_DNA-bd_sf"/>
</dbReference>
<dbReference type="SUPFAM" id="SSF46785">
    <property type="entry name" value="Winged helix' DNA-binding domain"/>
    <property type="match status" value="1"/>
</dbReference>
<evidence type="ECO:0000256" key="1">
    <source>
        <dbReference type="ARBA" id="ARBA00023015"/>
    </source>
</evidence>
<accession>A0A353UBC7</accession>
<dbReference type="Proteomes" id="UP000325393">
    <property type="component" value="Chromosome"/>
</dbReference>
<organism evidence="5 6">
    <name type="scientific">Lactobacillus acetotolerans</name>
    <dbReference type="NCBI Taxonomy" id="1600"/>
    <lineage>
        <taxon>Bacteria</taxon>
        <taxon>Bacillati</taxon>
        <taxon>Bacillota</taxon>
        <taxon>Bacilli</taxon>
        <taxon>Lactobacillales</taxon>
        <taxon>Lactobacillaceae</taxon>
        <taxon>Lactobacillus</taxon>
    </lineage>
</organism>
<sequence length="113" mass="13453">MRKIYNCDPGCPVQSTLQFISGKWKTVIMYHLFKNSKLRFSELQRKLPYVNKRMLSKQLLELEKDNIIHKEIYPVVPVKTEYTLTNFGKSFEPIVNAMEIWGENFNQNSKRDH</sequence>
<dbReference type="EMBL" id="CP044496">
    <property type="protein sequence ID" value="QFG50978.1"/>
    <property type="molecule type" value="Genomic_DNA"/>
</dbReference>
<dbReference type="RefSeq" id="WP_054681666.1">
    <property type="nucleotide sequence ID" value="NZ_CALFMW010000052.1"/>
</dbReference>
<proteinExistence type="predicted"/>
<dbReference type="PANTHER" id="PTHR33204">
    <property type="entry name" value="TRANSCRIPTIONAL REGULATOR, MARR FAMILY"/>
    <property type="match status" value="1"/>
</dbReference>
<keyword evidence="1" id="KW-0805">Transcription regulation</keyword>
<evidence type="ECO:0000256" key="2">
    <source>
        <dbReference type="ARBA" id="ARBA00023125"/>
    </source>
</evidence>
<dbReference type="PROSITE" id="PS51118">
    <property type="entry name" value="HTH_HXLR"/>
    <property type="match status" value="1"/>
</dbReference>
<evidence type="ECO:0000259" key="4">
    <source>
        <dbReference type="PROSITE" id="PS51118"/>
    </source>
</evidence>
<dbReference type="InterPro" id="IPR036390">
    <property type="entry name" value="WH_DNA-bd_sf"/>
</dbReference>
<dbReference type="Gene3D" id="1.10.10.10">
    <property type="entry name" value="Winged helix-like DNA-binding domain superfamily/Winged helix DNA-binding domain"/>
    <property type="match status" value="1"/>
</dbReference>
<evidence type="ECO:0000313" key="6">
    <source>
        <dbReference type="Proteomes" id="UP000325393"/>
    </source>
</evidence>
<protein>
    <submittedName>
        <fullName evidence="5">Helix-turn-helix transcriptional regulator</fullName>
    </submittedName>
</protein>
<dbReference type="AlphaFoldDB" id="A0A353UBC7"/>
<gene>
    <name evidence="5" type="ORF">LA749_02800</name>
</gene>
<dbReference type="PANTHER" id="PTHR33204:SF29">
    <property type="entry name" value="TRANSCRIPTIONAL REGULATOR"/>
    <property type="match status" value="1"/>
</dbReference>
<keyword evidence="3" id="KW-0804">Transcription</keyword>